<feature type="transmembrane region" description="Helical" evidence="12">
    <location>
        <begin position="416"/>
        <end position="433"/>
    </location>
</feature>
<evidence type="ECO:0000256" key="1">
    <source>
        <dbReference type="ARBA" id="ARBA00004141"/>
    </source>
</evidence>
<dbReference type="GO" id="GO:0015079">
    <property type="term" value="F:potassium ion transmembrane transporter activity"/>
    <property type="evidence" value="ECO:0007669"/>
    <property type="project" value="UniProtKB-UniRule"/>
</dbReference>
<keyword evidence="8 12" id="KW-0630">Potassium</keyword>
<dbReference type="EMBL" id="CP022316">
    <property type="protein sequence ID" value="ASK67086.1"/>
    <property type="molecule type" value="Genomic_DNA"/>
</dbReference>
<keyword evidence="3 12" id="KW-0813">Transport</keyword>
<keyword evidence="16" id="KW-1185">Reference proteome</keyword>
<dbReference type="Pfam" id="PF22776">
    <property type="entry name" value="K_trans_C"/>
    <property type="match status" value="1"/>
</dbReference>
<feature type="transmembrane region" description="Helical" evidence="12">
    <location>
        <begin position="330"/>
        <end position="351"/>
    </location>
</feature>
<dbReference type="PANTHER" id="PTHR30540:SF79">
    <property type="entry name" value="LOW AFFINITY POTASSIUM TRANSPORT SYSTEM PROTEIN KUP"/>
    <property type="match status" value="1"/>
</dbReference>
<evidence type="ECO:0000256" key="7">
    <source>
        <dbReference type="ARBA" id="ARBA00022847"/>
    </source>
</evidence>
<comment type="catalytic activity">
    <reaction evidence="12">
        <text>K(+)(in) + H(+)(in) = K(+)(out) + H(+)(out)</text>
        <dbReference type="Rhea" id="RHEA:28490"/>
        <dbReference type="ChEBI" id="CHEBI:15378"/>
        <dbReference type="ChEBI" id="CHEBI:29103"/>
    </reaction>
</comment>
<protein>
    <recommendedName>
        <fullName evidence="12">Probable potassium transport system protein Kup</fullName>
    </recommendedName>
</protein>
<keyword evidence="6 12" id="KW-0812">Transmembrane</keyword>
<evidence type="ECO:0000256" key="10">
    <source>
        <dbReference type="ARBA" id="ARBA00023065"/>
    </source>
</evidence>
<evidence type="ECO:0000256" key="4">
    <source>
        <dbReference type="ARBA" id="ARBA00022475"/>
    </source>
</evidence>
<evidence type="ECO:0000256" key="11">
    <source>
        <dbReference type="ARBA" id="ARBA00023136"/>
    </source>
</evidence>
<dbReference type="Pfam" id="PF02705">
    <property type="entry name" value="K_trans"/>
    <property type="match status" value="1"/>
</dbReference>
<dbReference type="HAMAP" id="MF_01522">
    <property type="entry name" value="Kup"/>
    <property type="match status" value="1"/>
</dbReference>
<feature type="transmembrane region" description="Helical" evidence="12">
    <location>
        <begin position="162"/>
        <end position="183"/>
    </location>
</feature>
<evidence type="ECO:0000259" key="14">
    <source>
        <dbReference type="Pfam" id="PF22776"/>
    </source>
</evidence>
<dbReference type="InterPro" id="IPR023051">
    <property type="entry name" value="Kup"/>
</dbReference>
<comment type="subcellular location">
    <subcellularLocation>
        <location evidence="12">Cell membrane</location>
        <topology evidence="12">Multi-pass membrane protein</topology>
    </subcellularLocation>
    <subcellularLocation>
        <location evidence="1">Membrane</location>
        <topology evidence="1">Multi-pass membrane protein</topology>
    </subcellularLocation>
</comment>
<feature type="transmembrane region" description="Helical" evidence="12">
    <location>
        <begin position="92"/>
        <end position="119"/>
    </location>
</feature>
<dbReference type="AlphaFoldDB" id="A0A220UGP8"/>
<evidence type="ECO:0000256" key="12">
    <source>
        <dbReference type="HAMAP-Rule" id="MF_01522"/>
    </source>
</evidence>
<comment type="function">
    <text evidence="12">Transport of potassium into the cell. Likely operates as a K(+):H(+) symporter.</text>
</comment>
<dbReference type="InterPro" id="IPR053952">
    <property type="entry name" value="K_trans_C"/>
</dbReference>
<keyword evidence="7 12" id="KW-0769">Symport</keyword>
<dbReference type="InterPro" id="IPR053951">
    <property type="entry name" value="K_trans_N"/>
</dbReference>
<keyword evidence="4 12" id="KW-1003">Cell membrane</keyword>
<evidence type="ECO:0000313" key="15">
    <source>
        <dbReference type="EMBL" id="ASK67086.1"/>
    </source>
</evidence>
<accession>A0A220UGP8</accession>
<feature type="domain" description="K+ potassium transporter integral membrane" evidence="13">
    <location>
        <begin position="2"/>
        <end position="456"/>
    </location>
</feature>
<sequence>MLGALGVVFGDIGTSPLYAMQTVFSSHHNAVAPTQSDVLGVVSMVTWCLITIITVTYIGLIMTANNQGEGGILALTALVLRKLGPEASPREAGIALVLGVLGAALFLGDSLITPAISVLSAFEGIEVTGTVPNAVILPAALIVLTALFAVQRWGTGRIGRSFGVVMAVWFLTLAAMGLPHVLAQPTILRALSPTYAVAFMVDRPLVAFIAMGAVVLTITGAEALYADMGHFGHHPIALAWGCLVLPALLLNYFGQGALVLSDPDTIANPFFSLVPEGLRIPLVILATMATVIASQAVIAGAFSVARQAMRLSLLPRLKITQTSSIHGGQIYVGTVNLLLFLGVVTLVLVFQHSSALAAAYGVAVTTTIILVLALFLLYARQILRRPLWQVALLAVIVGGLELVLLAATLIKIPDGGWLPLLIAAMLTTIMLTWRRGARLVAERRKEMEGPLEDFITRCARTVPRVPGLAVYPHAEPTTVPLALRTGVQMHHVLHEHVVILTLEHHGVPHVHRDDRVHVNVLGDGSDGLVQVIYQVGFHDSQDVPAALRAAVEQHGRRGHDRPADGLAYIPELDLDLDDAIYVLSMLRLEKAPGGGTAAQAGGMPRWQRALFRQLNRTSAQRTLVLHLPTTRTVVLGAETEL</sequence>
<evidence type="ECO:0000256" key="3">
    <source>
        <dbReference type="ARBA" id="ARBA00022448"/>
    </source>
</evidence>
<feature type="transmembrane region" description="Helical" evidence="12">
    <location>
        <begin position="203"/>
        <end position="225"/>
    </location>
</feature>
<organism evidence="15 16">
    <name type="scientific">Brachybacterium avium</name>
    <dbReference type="NCBI Taxonomy" id="2017485"/>
    <lineage>
        <taxon>Bacteria</taxon>
        <taxon>Bacillati</taxon>
        <taxon>Actinomycetota</taxon>
        <taxon>Actinomycetes</taxon>
        <taxon>Micrococcales</taxon>
        <taxon>Dermabacteraceae</taxon>
        <taxon>Brachybacterium</taxon>
    </lineage>
</organism>
<evidence type="ECO:0000256" key="9">
    <source>
        <dbReference type="ARBA" id="ARBA00022989"/>
    </source>
</evidence>
<evidence type="ECO:0000256" key="5">
    <source>
        <dbReference type="ARBA" id="ARBA00022538"/>
    </source>
</evidence>
<feature type="transmembrane region" description="Helical" evidence="12">
    <location>
        <begin position="280"/>
        <end position="309"/>
    </location>
</feature>
<feature type="transmembrane region" description="Helical" evidence="12">
    <location>
        <begin position="38"/>
        <end position="60"/>
    </location>
</feature>
<gene>
    <name evidence="12" type="primary">kup</name>
    <name evidence="15" type="ORF">CFK39_06680</name>
</gene>
<dbReference type="OrthoDB" id="9805577at2"/>
<name>A0A220UGP8_9MICO</name>
<feature type="transmembrane region" description="Helical" evidence="12">
    <location>
        <begin position="237"/>
        <end position="260"/>
    </location>
</feature>
<feature type="transmembrane region" description="Helical" evidence="12">
    <location>
        <begin position="390"/>
        <end position="410"/>
    </location>
</feature>
<evidence type="ECO:0000256" key="2">
    <source>
        <dbReference type="ARBA" id="ARBA00007019"/>
    </source>
</evidence>
<dbReference type="GO" id="GO:0005886">
    <property type="term" value="C:plasma membrane"/>
    <property type="evidence" value="ECO:0007669"/>
    <property type="project" value="UniProtKB-SubCell"/>
</dbReference>
<proteinExistence type="inferred from homology"/>
<dbReference type="GO" id="GO:0015293">
    <property type="term" value="F:symporter activity"/>
    <property type="evidence" value="ECO:0007669"/>
    <property type="project" value="UniProtKB-UniRule"/>
</dbReference>
<dbReference type="KEGG" id="brv:CFK39_06680"/>
<keyword evidence="5 12" id="KW-0633">Potassium transport</keyword>
<keyword evidence="11 12" id="KW-0472">Membrane</keyword>
<keyword evidence="10 12" id="KW-0406">Ion transport</keyword>
<evidence type="ECO:0000313" key="16">
    <source>
        <dbReference type="Proteomes" id="UP000198398"/>
    </source>
</evidence>
<feature type="transmembrane region" description="Helical" evidence="12">
    <location>
        <begin position="131"/>
        <end position="150"/>
    </location>
</feature>
<evidence type="ECO:0000256" key="8">
    <source>
        <dbReference type="ARBA" id="ARBA00022958"/>
    </source>
</evidence>
<dbReference type="Proteomes" id="UP000198398">
    <property type="component" value="Chromosome"/>
</dbReference>
<dbReference type="PANTHER" id="PTHR30540">
    <property type="entry name" value="OSMOTIC STRESS POTASSIUM TRANSPORTER"/>
    <property type="match status" value="1"/>
</dbReference>
<keyword evidence="9 12" id="KW-1133">Transmembrane helix</keyword>
<feature type="transmembrane region" description="Helical" evidence="12">
    <location>
        <begin position="357"/>
        <end position="378"/>
    </location>
</feature>
<reference evidence="16" key="1">
    <citation type="submission" date="2017-07" db="EMBL/GenBank/DDBJ databases">
        <title>Brachybacterium sp. VR2415.</title>
        <authorList>
            <person name="Tak E.J."/>
            <person name="Bae J.-W."/>
        </authorList>
    </citation>
    <scope>NUCLEOTIDE SEQUENCE [LARGE SCALE GENOMIC DNA]</scope>
    <source>
        <strain evidence="16">VR2415</strain>
    </source>
</reference>
<comment type="similarity">
    <text evidence="2 12">Belongs to the HAK/KUP transporter (TC 2.A.72) family.</text>
</comment>
<evidence type="ECO:0000259" key="13">
    <source>
        <dbReference type="Pfam" id="PF02705"/>
    </source>
</evidence>
<feature type="domain" description="K+ potassium transporter C-terminal" evidence="14">
    <location>
        <begin position="466"/>
        <end position="641"/>
    </location>
</feature>
<dbReference type="InterPro" id="IPR003855">
    <property type="entry name" value="K+_transporter"/>
</dbReference>
<evidence type="ECO:0000256" key="6">
    <source>
        <dbReference type="ARBA" id="ARBA00022692"/>
    </source>
</evidence>